<dbReference type="InterPro" id="IPR029062">
    <property type="entry name" value="Class_I_gatase-like"/>
</dbReference>
<evidence type="ECO:0000313" key="5">
    <source>
        <dbReference type="Proteomes" id="UP001592582"/>
    </source>
</evidence>
<accession>A0ABV6VG45</accession>
<dbReference type="RefSeq" id="WP_380513447.1">
    <property type="nucleotide sequence ID" value="NZ_JBHEZX010000012.1"/>
</dbReference>
<evidence type="ECO:0000256" key="2">
    <source>
        <dbReference type="SAM" id="SignalP"/>
    </source>
</evidence>
<dbReference type="SUPFAM" id="SSF52317">
    <property type="entry name" value="Class I glutamine amidotransferase-like"/>
    <property type="match status" value="1"/>
</dbReference>
<dbReference type="SMART" id="SM00736">
    <property type="entry name" value="CADG"/>
    <property type="match status" value="1"/>
</dbReference>
<dbReference type="InterPro" id="IPR006644">
    <property type="entry name" value="Cadg"/>
</dbReference>
<keyword evidence="2" id="KW-0732">Signal</keyword>
<dbReference type="Proteomes" id="UP001592582">
    <property type="component" value="Unassembled WGS sequence"/>
</dbReference>
<dbReference type="Gene3D" id="2.60.120.260">
    <property type="entry name" value="Galactose-binding domain-like"/>
    <property type="match status" value="1"/>
</dbReference>
<dbReference type="EMBL" id="JBHEZX010000012">
    <property type="protein sequence ID" value="MFC1412603.1"/>
    <property type="molecule type" value="Genomic_DNA"/>
</dbReference>
<feature type="region of interest" description="Disordered" evidence="1">
    <location>
        <begin position="443"/>
        <end position="464"/>
    </location>
</feature>
<dbReference type="Pfam" id="PF05345">
    <property type="entry name" value="He_PIG"/>
    <property type="match status" value="1"/>
</dbReference>
<sequence>MIRTRSTAVLCTAALAALATLAASHAAVARTPAAAPAAVRAAAPAATAQHRVLFDNTKAETAGNADWVISTSQPDPLGQNANPTSETSWTGALSAWGVALQKTGDYSLKTLPSGNTITYGTSNALDLSNFDTFVIDEPNIRLSTAEKTAVMTFVQNGGGLFLISDHNGSDRNNDGYDSPAVINDLLTSNGVDNTDPFGFSVDLKDISSDDPRAISDASDPVLHGPFGTVTGSILADGTTFTLKPADNPNVKGLLYLTTGATGGNTNAFFVTSTFGQGRVAIWGDSSPVDDGTGSSGNTLYNGWSDPGGTDAALALNATAWLATGSGSTGGGGAVSVTNPGSRTATVGTATSLQLAASDTAGGTLRWTATGLPAGLSLNATTGLISGTPTTAGSSSVTVTASDSTGPTGSASFTWTVTTSGGGGGCTAGQLLGNPGFETGSAAPWTETHSTGGSVVNSSSTEPARSGSYDAWLDGYGTTTTDTLAQSVAVPSGCSTDTFSFWLHINTAETGSTAYDTLKVQVLNSSGTVLSTLATYSNTNAASGYVQHSFSLAGYAGQTVTLKFTGAEDYTKQTSFVLDDTAVTVG</sequence>
<dbReference type="InterPro" id="IPR015919">
    <property type="entry name" value="Cadherin-like_sf"/>
</dbReference>
<feature type="compositionally biased region" description="Low complexity" evidence="1">
    <location>
        <begin position="449"/>
        <end position="460"/>
    </location>
</feature>
<feature type="chain" id="PRO_5045848400" evidence="2">
    <location>
        <begin position="30"/>
        <end position="585"/>
    </location>
</feature>
<feature type="domain" description="Dystroglycan-type cadherin-like" evidence="3">
    <location>
        <begin position="334"/>
        <end position="423"/>
    </location>
</feature>
<evidence type="ECO:0000259" key="3">
    <source>
        <dbReference type="SMART" id="SM00736"/>
    </source>
</evidence>
<dbReference type="Gene3D" id="2.60.40.10">
    <property type="entry name" value="Immunoglobulins"/>
    <property type="match status" value="1"/>
</dbReference>
<protein>
    <submittedName>
        <fullName evidence="4">Ig domain-containing protein</fullName>
    </submittedName>
</protein>
<dbReference type="Gene3D" id="3.40.50.880">
    <property type="match status" value="1"/>
</dbReference>
<gene>
    <name evidence="4" type="ORF">ACEZDG_25370</name>
</gene>
<name>A0ABV6VG45_9ACTN</name>
<reference evidence="4 5" key="1">
    <citation type="submission" date="2024-09" db="EMBL/GenBank/DDBJ databases">
        <authorList>
            <person name="Lee S.D."/>
        </authorList>
    </citation>
    <scope>NUCLEOTIDE SEQUENCE [LARGE SCALE GENOMIC DNA]</scope>
    <source>
        <strain evidence="4 5">N1-1</strain>
    </source>
</reference>
<dbReference type="SUPFAM" id="SSF49313">
    <property type="entry name" value="Cadherin-like"/>
    <property type="match status" value="1"/>
</dbReference>
<keyword evidence="5" id="KW-1185">Reference proteome</keyword>
<feature type="signal peptide" evidence="2">
    <location>
        <begin position="1"/>
        <end position="29"/>
    </location>
</feature>
<evidence type="ECO:0000313" key="4">
    <source>
        <dbReference type="EMBL" id="MFC1412603.1"/>
    </source>
</evidence>
<organism evidence="4 5">
    <name type="scientific">Streptacidiphilus alkalitolerans</name>
    <dbReference type="NCBI Taxonomy" id="3342712"/>
    <lineage>
        <taxon>Bacteria</taxon>
        <taxon>Bacillati</taxon>
        <taxon>Actinomycetota</taxon>
        <taxon>Actinomycetes</taxon>
        <taxon>Kitasatosporales</taxon>
        <taxon>Streptomycetaceae</taxon>
        <taxon>Streptacidiphilus</taxon>
    </lineage>
</organism>
<proteinExistence type="predicted"/>
<comment type="caution">
    <text evidence="4">The sequence shown here is derived from an EMBL/GenBank/DDBJ whole genome shotgun (WGS) entry which is preliminary data.</text>
</comment>
<evidence type="ECO:0000256" key="1">
    <source>
        <dbReference type="SAM" id="MobiDB-lite"/>
    </source>
</evidence>
<dbReference type="InterPro" id="IPR013783">
    <property type="entry name" value="Ig-like_fold"/>
</dbReference>